<evidence type="ECO:0000256" key="9">
    <source>
        <dbReference type="ARBA" id="ARBA00023239"/>
    </source>
</evidence>
<feature type="domain" description="Aconitase A/isopropylmalate dehydratase small subunit swivel" evidence="11">
    <location>
        <begin position="4"/>
        <end position="112"/>
    </location>
</feature>
<dbReference type="InterPro" id="IPR000573">
    <property type="entry name" value="AconitaseA/IPMdHydase_ssu_swvl"/>
</dbReference>
<dbReference type="GO" id="GO:0003861">
    <property type="term" value="F:3-isopropylmalate dehydratase activity"/>
    <property type="evidence" value="ECO:0007669"/>
    <property type="project" value="UniProtKB-EC"/>
</dbReference>
<accession>A0A518GKW0</accession>
<dbReference type="AlphaFoldDB" id="A0A518GKW0"/>
<dbReference type="NCBIfam" id="TIGR00171">
    <property type="entry name" value="leuD"/>
    <property type="match status" value="1"/>
</dbReference>
<evidence type="ECO:0000256" key="2">
    <source>
        <dbReference type="ARBA" id="ARBA00002695"/>
    </source>
</evidence>
<gene>
    <name evidence="12" type="primary">leuD</name>
    <name evidence="12" type="ORF">Spb1_10970</name>
</gene>
<dbReference type="EC" id="4.2.1.33" evidence="6"/>
<dbReference type="KEGG" id="peh:Spb1_10970"/>
<evidence type="ECO:0000256" key="5">
    <source>
        <dbReference type="ARBA" id="ARBA00011271"/>
    </source>
</evidence>
<dbReference type="Pfam" id="PF00694">
    <property type="entry name" value="Aconitase_C"/>
    <property type="match status" value="1"/>
</dbReference>
<sequence>MVQAITQVTGSAVPLLLDDIDTDRIIPARFLRCVTFDGLGEHAFEDDRIQDPSHPFNQAQFQGGKILVAGRNFGCGSSREHAPQALMRWGIQAIIAESYAEIFFGNCVSLGIPCVRASRADLEALTKLISADPRTTVAIDLLAQTVTAQSTGGQQVKAAVQIPPGAKQSLTTGGWDFLGQLLDGEPEVRAQVAKIPYLQKFAV</sequence>
<dbReference type="GO" id="GO:0009316">
    <property type="term" value="C:3-isopropylmalate dehydratase complex"/>
    <property type="evidence" value="ECO:0007669"/>
    <property type="project" value="InterPro"/>
</dbReference>
<dbReference type="InterPro" id="IPR033940">
    <property type="entry name" value="IPMI_Swivel"/>
</dbReference>
<dbReference type="GO" id="GO:0009098">
    <property type="term" value="P:L-leucine biosynthetic process"/>
    <property type="evidence" value="ECO:0007669"/>
    <property type="project" value="UniProtKB-UniPathway"/>
</dbReference>
<dbReference type="RefSeq" id="WP_145296781.1">
    <property type="nucleotide sequence ID" value="NZ_CP036299.1"/>
</dbReference>
<evidence type="ECO:0000256" key="8">
    <source>
        <dbReference type="ARBA" id="ARBA00022605"/>
    </source>
</evidence>
<dbReference type="NCBIfam" id="NF002458">
    <property type="entry name" value="PRK01641.1"/>
    <property type="match status" value="1"/>
</dbReference>
<keyword evidence="10" id="KW-0100">Branched-chain amino acid biosynthesis</keyword>
<comment type="similarity">
    <text evidence="4">Belongs to the LeuD family. LeuD type 1 subfamily.</text>
</comment>
<organism evidence="12 13">
    <name type="scientific">Planctopirus ephydatiae</name>
    <dbReference type="NCBI Taxonomy" id="2528019"/>
    <lineage>
        <taxon>Bacteria</taxon>
        <taxon>Pseudomonadati</taxon>
        <taxon>Planctomycetota</taxon>
        <taxon>Planctomycetia</taxon>
        <taxon>Planctomycetales</taxon>
        <taxon>Planctomycetaceae</taxon>
        <taxon>Planctopirus</taxon>
    </lineage>
</organism>
<evidence type="ECO:0000259" key="11">
    <source>
        <dbReference type="Pfam" id="PF00694"/>
    </source>
</evidence>
<dbReference type="UniPathway" id="UPA00048">
    <property type="reaction ID" value="UER00071"/>
</dbReference>
<evidence type="ECO:0000313" key="13">
    <source>
        <dbReference type="Proteomes" id="UP000315349"/>
    </source>
</evidence>
<comment type="catalytic activity">
    <reaction evidence="1">
        <text>(2R,3S)-3-isopropylmalate = (2S)-2-isopropylmalate</text>
        <dbReference type="Rhea" id="RHEA:32287"/>
        <dbReference type="ChEBI" id="CHEBI:1178"/>
        <dbReference type="ChEBI" id="CHEBI:35121"/>
        <dbReference type="EC" id="4.2.1.33"/>
    </reaction>
</comment>
<dbReference type="InterPro" id="IPR050075">
    <property type="entry name" value="LeuD"/>
</dbReference>
<evidence type="ECO:0000256" key="3">
    <source>
        <dbReference type="ARBA" id="ARBA00004729"/>
    </source>
</evidence>
<comment type="function">
    <text evidence="2">Catalyzes the isomerization between 2-isopropylmalate and 3-isopropylmalate, via the formation of 2-isopropylmaleate.</text>
</comment>
<evidence type="ECO:0000256" key="6">
    <source>
        <dbReference type="ARBA" id="ARBA00011998"/>
    </source>
</evidence>
<evidence type="ECO:0000256" key="4">
    <source>
        <dbReference type="ARBA" id="ARBA00009845"/>
    </source>
</evidence>
<dbReference type="PANTHER" id="PTHR43345:SF5">
    <property type="entry name" value="3-ISOPROPYLMALATE DEHYDRATASE SMALL SUBUNIT"/>
    <property type="match status" value="1"/>
</dbReference>
<keyword evidence="8" id="KW-0028">Amino-acid biosynthesis</keyword>
<evidence type="ECO:0000256" key="1">
    <source>
        <dbReference type="ARBA" id="ARBA00000491"/>
    </source>
</evidence>
<reference evidence="12 13" key="1">
    <citation type="submission" date="2019-02" db="EMBL/GenBank/DDBJ databases">
        <title>Deep-cultivation of Planctomycetes and their phenomic and genomic characterization uncovers novel biology.</title>
        <authorList>
            <person name="Wiegand S."/>
            <person name="Jogler M."/>
            <person name="Boedeker C."/>
            <person name="Pinto D."/>
            <person name="Vollmers J."/>
            <person name="Rivas-Marin E."/>
            <person name="Kohn T."/>
            <person name="Peeters S.H."/>
            <person name="Heuer A."/>
            <person name="Rast P."/>
            <person name="Oberbeckmann S."/>
            <person name="Bunk B."/>
            <person name="Jeske O."/>
            <person name="Meyerdierks A."/>
            <person name="Storesund J.E."/>
            <person name="Kallscheuer N."/>
            <person name="Luecker S."/>
            <person name="Lage O.M."/>
            <person name="Pohl T."/>
            <person name="Merkel B.J."/>
            <person name="Hornburger P."/>
            <person name="Mueller R.-W."/>
            <person name="Bruemmer F."/>
            <person name="Labrenz M."/>
            <person name="Spormann A.M."/>
            <person name="Op den Camp H."/>
            <person name="Overmann J."/>
            <person name="Amann R."/>
            <person name="Jetten M.S.M."/>
            <person name="Mascher T."/>
            <person name="Medema M.H."/>
            <person name="Devos D.P."/>
            <person name="Kaster A.-K."/>
            <person name="Ovreas L."/>
            <person name="Rohde M."/>
            <person name="Galperin M.Y."/>
            <person name="Jogler C."/>
        </authorList>
    </citation>
    <scope>NUCLEOTIDE SEQUENCE [LARGE SCALE GENOMIC DNA]</scope>
    <source>
        <strain evidence="12 13">Spb1</strain>
    </source>
</reference>
<dbReference type="Proteomes" id="UP000315349">
    <property type="component" value="Chromosome"/>
</dbReference>
<protein>
    <recommendedName>
        <fullName evidence="6">3-isopropylmalate dehydratase</fullName>
        <ecNumber evidence="6">4.2.1.33</ecNumber>
    </recommendedName>
</protein>
<proteinExistence type="inferred from homology"/>
<evidence type="ECO:0000256" key="7">
    <source>
        <dbReference type="ARBA" id="ARBA00022430"/>
    </source>
</evidence>
<dbReference type="CDD" id="cd01577">
    <property type="entry name" value="IPMI_Swivel"/>
    <property type="match status" value="1"/>
</dbReference>
<keyword evidence="9 12" id="KW-0456">Lyase</keyword>
<dbReference type="Gene3D" id="3.20.19.10">
    <property type="entry name" value="Aconitase, domain 4"/>
    <property type="match status" value="1"/>
</dbReference>
<evidence type="ECO:0000256" key="10">
    <source>
        <dbReference type="ARBA" id="ARBA00023304"/>
    </source>
</evidence>
<dbReference type="InterPro" id="IPR004431">
    <property type="entry name" value="3-IsopropMal_deHydase_ssu"/>
</dbReference>
<dbReference type="PANTHER" id="PTHR43345">
    <property type="entry name" value="3-ISOPROPYLMALATE DEHYDRATASE SMALL SUBUNIT 2-RELATED-RELATED"/>
    <property type="match status" value="1"/>
</dbReference>
<dbReference type="EMBL" id="CP036299">
    <property type="protein sequence ID" value="QDV29219.1"/>
    <property type="molecule type" value="Genomic_DNA"/>
</dbReference>
<dbReference type="InterPro" id="IPR015928">
    <property type="entry name" value="Aconitase/3IPM_dehydase_swvl"/>
</dbReference>
<comment type="subunit">
    <text evidence="5">Heterodimer of LeuC and LeuD.</text>
</comment>
<name>A0A518GKW0_9PLAN</name>
<dbReference type="SUPFAM" id="SSF52016">
    <property type="entry name" value="LeuD/IlvD-like"/>
    <property type="match status" value="1"/>
</dbReference>
<dbReference type="OrthoDB" id="9777465at2"/>
<comment type="pathway">
    <text evidence="3">Amino-acid biosynthesis; L-leucine biosynthesis; L-leucine from 3-methyl-2-oxobutanoate: step 2/4.</text>
</comment>
<keyword evidence="13" id="KW-1185">Reference proteome</keyword>
<evidence type="ECO:0000313" key="12">
    <source>
        <dbReference type="EMBL" id="QDV29219.1"/>
    </source>
</evidence>
<keyword evidence="7" id="KW-0432">Leucine biosynthesis</keyword>